<dbReference type="SUPFAM" id="SSF53850">
    <property type="entry name" value="Periplasmic binding protein-like II"/>
    <property type="match status" value="1"/>
</dbReference>
<keyword evidence="4" id="KW-0804">Transcription</keyword>
<organism evidence="6 7">
    <name type="scientific">Rhodobium gokarnense</name>
    <dbReference type="NCBI Taxonomy" id="364296"/>
    <lineage>
        <taxon>Bacteria</taxon>
        <taxon>Pseudomonadati</taxon>
        <taxon>Pseudomonadota</taxon>
        <taxon>Alphaproteobacteria</taxon>
        <taxon>Hyphomicrobiales</taxon>
        <taxon>Rhodobiaceae</taxon>
        <taxon>Rhodobium</taxon>
    </lineage>
</organism>
<keyword evidence="3 6" id="KW-0238">DNA-binding</keyword>
<dbReference type="Pfam" id="PF00126">
    <property type="entry name" value="HTH_1"/>
    <property type="match status" value="1"/>
</dbReference>
<dbReference type="InterPro" id="IPR000847">
    <property type="entry name" value="LysR_HTH_N"/>
</dbReference>
<dbReference type="SUPFAM" id="SSF46785">
    <property type="entry name" value="Winged helix' DNA-binding domain"/>
    <property type="match status" value="1"/>
</dbReference>
<feature type="domain" description="HTH lysR-type" evidence="5">
    <location>
        <begin position="1"/>
        <end position="58"/>
    </location>
</feature>
<dbReference type="PROSITE" id="PS50931">
    <property type="entry name" value="HTH_LYSR"/>
    <property type="match status" value="1"/>
</dbReference>
<dbReference type="RefSeq" id="WP_264600552.1">
    <property type="nucleotide sequence ID" value="NZ_JAOQNS010000003.1"/>
</dbReference>
<gene>
    <name evidence="6" type="ORF">M2319_001211</name>
</gene>
<name>A0ABT3H959_9HYPH</name>
<dbReference type="InterPro" id="IPR036388">
    <property type="entry name" value="WH-like_DNA-bd_sf"/>
</dbReference>
<dbReference type="PANTHER" id="PTHR30579:SF3">
    <property type="entry name" value="TRANSCRIPTIONAL REGULATORY PROTEIN"/>
    <property type="match status" value="1"/>
</dbReference>
<evidence type="ECO:0000259" key="5">
    <source>
        <dbReference type="PROSITE" id="PS50931"/>
    </source>
</evidence>
<dbReference type="Proteomes" id="UP001209755">
    <property type="component" value="Unassembled WGS sequence"/>
</dbReference>
<protein>
    <submittedName>
        <fullName evidence="6">DNA-binding transcriptional LysR family regulator</fullName>
    </submittedName>
</protein>
<dbReference type="Gene3D" id="3.40.190.290">
    <property type="match status" value="1"/>
</dbReference>
<evidence type="ECO:0000256" key="3">
    <source>
        <dbReference type="ARBA" id="ARBA00023125"/>
    </source>
</evidence>
<evidence type="ECO:0000313" key="7">
    <source>
        <dbReference type="Proteomes" id="UP001209755"/>
    </source>
</evidence>
<dbReference type="GO" id="GO:0003677">
    <property type="term" value="F:DNA binding"/>
    <property type="evidence" value="ECO:0007669"/>
    <property type="project" value="UniProtKB-KW"/>
</dbReference>
<evidence type="ECO:0000256" key="1">
    <source>
        <dbReference type="ARBA" id="ARBA00009437"/>
    </source>
</evidence>
<dbReference type="EMBL" id="JAOQNS010000003">
    <property type="protein sequence ID" value="MCW2306889.1"/>
    <property type="molecule type" value="Genomic_DNA"/>
</dbReference>
<sequence length="295" mass="32178">MNWEDARMFLAVARAGQMLAASRSLGINQATLSRRVAALERALGTKLVIRRTHGCDLTEAGADLVESLERVEAEFLASQARLDATAAAISGTVRIAAPDGFGVAFLAPRLGVLSEHYPKLRVQLVPTPRSFSLSRREADIAVLIDRPEKGRLRERKLVDYTLGLYASRGYLERRPPPATAADLSGHRLVGYVDDLVYAPGLNYASEFLRNWRSAIEISSAIGQLAAIRGGAGIGVLHDYVARPEADLVRVLPALSARRAYWLVTHENLRDIPRVTAAADFIVDAVQRDRAQFAAA</sequence>
<dbReference type="InterPro" id="IPR005119">
    <property type="entry name" value="LysR_subst-bd"/>
</dbReference>
<dbReference type="PANTHER" id="PTHR30579">
    <property type="entry name" value="TRANSCRIPTIONAL REGULATOR"/>
    <property type="match status" value="1"/>
</dbReference>
<comment type="caution">
    <text evidence="6">The sequence shown here is derived from an EMBL/GenBank/DDBJ whole genome shotgun (WGS) entry which is preliminary data.</text>
</comment>
<keyword evidence="7" id="KW-1185">Reference proteome</keyword>
<dbReference type="InterPro" id="IPR050176">
    <property type="entry name" value="LTTR"/>
</dbReference>
<evidence type="ECO:0000313" key="6">
    <source>
        <dbReference type="EMBL" id="MCW2306889.1"/>
    </source>
</evidence>
<dbReference type="InterPro" id="IPR036390">
    <property type="entry name" value="WH_DNA-bd_sf"/>
</dbReference>
<proteinExistence type="inferred from homology"/>
<dbReference type="Gene3D" id="1.10.10.10">
    <property type="entry name" value="Winged helix-like DNA-binding domain superfamily/Winged helix DNA-binding domain"/>
    <property type="match status" value="1"/>
</dbReference>
<reference evidence="7" key="1">
    <citation type="submission" date="2023-07" db="EMBL/GenBank/DDBJ databases">
        <title>Genome sequencing of Purple Non-Sulfur Bacteria from various extreme environments.</title>
        <authorList>
            <person name="Mayer M."/>
        </authorList>
    </citation>
    <scope>NUCLEOTIDE SEQUENCE [LARGE SCALE GENOMIC DNA]</scope>
    <source>
        <strain evidence="7">DSM 17935</strain>
    </source>
</reference>
<dbReference type="Pfam" id="PF03466">
    <property type="entry name" value="LysR_substrate"/>
    <property type="match status" value="1"/>
</dbReference>
<evidence type="ECO:0000256" key="4">
    <source>
        <dbReference type="ARBA" id="ARBA00023163"/>
    </source>
</evidence>
<accession>A0ABT3H959</accession>
<keyword evidence="2" id="KW-0805">Transcription regulation</keyword>
<comment type="similarity">
    <text evidence="1">Belongs to the LysR transcriptional regulatory family.</text>
</comment>
<evidence type="ECO:0000256" key="2">
    <source>
        <dbReference type="ARBA" id="ARBA00023015"/>
    </source>
</evidence>